<accession>A0A034W0F1</accession>
<dbReference type="PANTHER" id="PTHR21261">
    <property type="entry name" value="BEAT PROTEIN"/>
    <property type="match status" value="1"/>
</dbReference>
<dbReference type="PANTHER" id="PTHR21261:SF8">
    <property type="entry name" value="BEATEN PATH IA, ISOFORM B-RELATED"/>
    <property type="match status" value="1"/>
</dbReference>
<evidence type="ECO:0000313" key="2">
    <source>
        <dbReference type="EMBL" id="JAC48174.1"/>
    </source>
</evidence>
<dbReference type="PROSITE" id="PS50835">
    <property type="entry name" value="IG_LIKE"/>
    <property type="match status" value="1"/>
</dbReference>
<dbReference type="EMBL" id="GAKP01010777">
    <property type="protein sequence ID" value="JAC48175.1"/>
    <property type="molecule type" value="Transcribed_RNA"/>
</dbReference>
<proteinExistence type="predicted"/>
<organism evidence="2">
    <name type="scientific">Bactrocera dorsalis</name>
    <name type="common">Oriental fruit fly</name>
    <name type="synonym">Dacus dorsalis</name>
    <dbReference type="NCBI Taxonomy" id="27457"/>
    <lineage>
        <taxon>Eukaryota</taxon>
        <taxon>Metazoa</taxon>
        <taxon>Ecdysozoa</taxon>
        <taxon>Arthropoda</taxon>
        <taxon>Hexapoda</taxon>
        <taxon>Insecta</taxon>
        <taxon>Pterygota</taxon>
        <taxon>Neoptera</taxon>
        <taxon>Endopterygota</taxon>
        <taxon>Diptera</taxon>
        <taxon>Brachycera</taxon>
        <taxon>Muscomorpha</taxon>
        <taxon>Tephritoidea</taxon>
        <taxon>Tephritidae</taxon>
        <taxon>Bactrocera</taxon>
        <taxon>Bactrocera</taxon>
    </lineage>
</organism>
<protein>
    <recommendedName>
        <fullName evidence="1">Ig-like domain-containing protein</fullName>
    </recommendedName>
</protein>
<dbReference type="OrthoDB" id="6419989at2759"/>
<dbReference type="InterPro" id="IPR007110">
    <property type="entry name" value="Ig-like_dom"/>
</dbReference>
<feature type="domain" description="Ig-like" evidence="1">
    <location>
        <begin position="41"/>
        <end position="143"/>
    </location>
</feature>
<name>A0A034W0F1_BACDO</name>
<reference evidence="2" key="1">
    <citation type="journal article" date="2014" name="BMC Genomics">
        <title>Characterizing the developmental transcriptome of the oriental fruit fly, Bactrocera dorsalis (Diptera: Tephritidae) through comparative genomic analysis with Drosophila melanogaster utilizing modENCODE datasets.</title>
        <authorList>
            <person name="Geib S.M."/>
            <person name="Calla B."/>
            <person name="Hall B."/>
            <person name="Hou S."/>
            <person name="Manoukis N.C."/>
        </authorList>
    </citation>
    <scope>NUCLEOTIDE SEQUENCE</scope>
    <source>
        <strain evidence="2">Punador</strain>
    </source>
</reference>
<evidence type="ECO:0000259" key="1">
    <source>
        <dbReference type="PROSITE" id="PS50835"/>
    </source>
</evidence>
<sequence>MEVSKVYKPCIRALWLARKRATVRSSWRRMLLFVGIFFFIPDSSTALSNVSVSIPSAVKRGDNAILICNYNLEYENLYTVKWYRGRREFYRYTPKENPALKIFPASGGYSVDMAESNATHVFIRNPISGKYSCEVSADAPSFNTFLVSGEMEVVELPTQRPVITGIHSRYRLDDVINGNCSSDFSKPAANLTWWINDEQAPPDSVRTFGIQRHFSENLESAIVEINFVAALHHFNKGRLKLKCSARIYDIYVQEAEKLIEEDRPRILASGRSPELNMYPFDHLSDTEGFDEHNELYLTHYNNHASAATIRTKVPLESQLIKVAVLFLLMAATNSLFKPTIEAIAQVAEGSHLQIASKRNEIATENQIILQQFQKSRAEINLQTKCVKKCEPTARRIPLEMR</sequence>
<dbReference type="EMBL" id="GAKP01010778">
    <property type="protein sequence ID" value="JAC48174.1"/>
    <property type="molecule type" value="Transcribed_RNA"/>
</dbReference>
<dbReference type="FunFam" id="2.60.40.10:FF:000437">
    <property type="entry name" value="Beat-IIIc, isoform A"/>
    <property type="match status" value="1"/>
</dbReference>
<dbReference type="GO" id="GO:0008045">
    <property type="term" value="P:motor neuron axon guidance"/>
    <property type="evidence" value="ECO:0007669"/>
    <property type="project" value="TreeGrafter"/>
</dbReference>
<dbReference type="EMBL" id="GAKP01010776">
    <property type="protein sequence ID" value="JAC48176.1"/>
    <property type="molecule type" value="Transcribed_RNA"/>
</dbReference>
<dbReference type="AlphaFoldDB" id="A0A034W0F1"/>